<dbReference type="Proteomes" id="UP000267251">
    <property type="component" value="Unassembled WGS sequence"/>
</dbReference>
<reference evidence="3" key="1">
    <citation type="journal article" date="2018" name="Nat. Microbiol.">
        <title>Leveraging single-cell genomics to expand the fungal tree of life.</title>
        <authorList>
            <person name="Ahrendt S.R."/>
            <person name="Quandt C.A."/>
            <person name="Ciobanu D."/>
            <person name="Clum A."/>
            <person name="Salamov A."/>
            <person name="Andreopoulos B."/>
            <person name="Cheng J.F."/>
            <person name="Woyke T."/>
            <person name="Pelin A."/>
            <person name="Henrissat B."/>
            <person name="Reynolds N.K."/>
            <person name="Benny G.L."/>
            <person name="Smith M.E."/>
            <person name="James T.Y."/>
            <person name="Grigoriev I.V."/>
        </authorList>
    </citation>
    <scope>NUCLEOTIDE SEQUENCE [LARGE SCALE GENOMIC DNA]</scope>
</reference>
<evidence type="ECO:0000256" key="1">
    <source>
        <dbReference type="SAM" id="SignalP"/>
    </source>
</evidence>
<organism evidence="2 3">
    <name type="scientific">Piptocephalis cylindrospora</name>
    <dbReference type="NCBI Taxonomy" id="1907219"/>
    <lineage>
        <taxon>Eukaryota</taxon>
        <taxon>Fungi</taxon>
        <taxon>Fungi incertae sedis</taxon>
        <taxon>Zoopagomycota</taxon>
        <taxon>Zoopagomycotina</taxon>
        <taxon>Zoopagomycetes</taxon>
        <taxon>Zoopagales</taxon>
        <taxon>Piptocephalidaceae</taxon>
        <taxon>Piptocephalis</taxon>
    </lineage>
</organism>
<accession>A0A4P9XZT7</accession>
<sequence>MHLASAMTLVALSSVALLDQVMANPLYTPYGGGFGGYLPFFAANNNVAANQNALLANQNFATVNANNFEQDRIRNNRFSATTANSNVAANQANAAANNNVVALKRRQFIPAITPITTGPLWGGGINTYGYTSPLYGGTSFGTAYGTSYGSGAYF</sequence>
<proteinExistence type="predicted"/>
<keyword evidence="3" id="KW-1185">Reference proteome</keyword>
<dbReference type="EMBL" id="KZ988728">
    <property type="protein sequence ID" value="RKP11672.1"/>
    <property type="molecule type" value="Genomic_DNA"/>
</dbReference>
<feature type="signal peptide" evidence="1">
    <location>
        <begin position="1"/>
        <end position="23"/>
    </location>
</feature>
<gene>
    <name evidence="2" type="ORF">BJ684DRAFT_17758</name>
</gene>
<keyword evidence="1" id="KW-0732">Signal</keyword>
<feature type="chain" id="PRO_5020444659" evidence="1">
    <location>
        <begin position="24"/>
        <end position="154"/>
    </location>
</feature>
<evidence type="ECO:0000313" key="2">
    <source>
        <dbReference type="EMBL" id="RKP11672.1"/>
    </source>
</evidence>
<dbReference type="AlphaFoldDB" id="A0A4P9XZT7"/>
<name>A0A4P9XZT7_9FUNG</name>
<evidence type="ECO:0000313" key="3">
    <source>
        <dbReference type="Proteomes" id="UP000267251"/>
    </source>
</evidence>
<dbReference type="OrthoDB" id="10635547at2759"/>
<protein>
    <submittedName>
        <fullName evidence="2">Uncharacterized protein</fullName>
    </submittedName>
</protein>